<reference evidence="1" key="1">
    <citation type="submission" date="2021-01" db="EMBL/GenBank/DDBJ databases">
        <authorList>
            <consortium name="Genoscope - CEA"/>
            <person name="William W."/>
        </authorList>
    </citation>
    <scope>NUCLEOTIDE SEQUENCE</scope>
</reference>
<evidence type="ECO:0000313" key="2">
    <source>
        <dbReference type="Proteomes" id="UP000683925"/>
    </source>
</evidence>
<dbReference type="OrthoDB" id="17798at2759"/>
<organism evidence="1 2">
    <name type="scientific">Paramecium octaurelia</name>
    <dbReference type="NCBI Taxonomy" id="43137"/>
    <lineage>
        <taxon>Eukaryota</taxon>
        <taxon>Sar</taxon>
        <taxon>Alveolata</taxon>
        <taxon>Ciliophora</taxon>
        <taxon>Intramacronucleata</taxon>
        <taxon>Oligohymenophorea</taxon>
        <taxon>Peniculida</taxon>
        <taxon>Parameciidae</taxon>
        <taxon>Paramecium</taxon>
    </lineage>
</organism>
<name>A0A8S1W8F3_PAROT</name>
<dbReference type="Proteomes" id="UP000683925">
    <property type="component" value="Unassembled WGS sequence"/>
</dbReference>
<gene>
    <name evidence="1" type="ORF">POCTA_138.1.T0850045</name>
</gene>
<sequence>MNTNQLIEKYLKQYFEPHSDFSIFEQYLETQYLKKQKAISRLYNGDQVQDLNTYFTNYEIKQMNNDKILYFCDNNKPYFVYGELVNLFVQLKNIQSLTIKYFKST</sequence>
<dbReference type="AlphaFoldDB" id="A0A8S1W8F3"/>
<protein>
    <submittedName>
        <fullName evidence="1">Uncharacterized protein</fullName>
    </submittedName>
</protein>
<comment type="caution">
    <text evidence="1">The sequence shown here is derived from an EMBL/GenBank/DDBJ whole genome shotgun (WGS) entry which is preliminary data.</text>
</comment>
<proteinExistence type="predicted"/>
<evidence type="ECO:0000313" key="1">
    <source>
        <dbReference type="EMBL" id="CAD8185217.1"/>
    </source>
</evidence>
<dbReference type="EMBL" id="CAJJDP010000084">
    <property type="protein sequence ID" value="CAD8185217.1"/>
    <property type="molecule type" value="Genomic_DNA"/>
</dbReference>
<keyword evidence="2" id="KW-1185">Reference proteome</keyword>
<accession>A0A8S1W8F3</accession>